<evidence type="ECO:0000313" key="1">
    <source>
        <dbReference type="EMBL" id="SOQ54322.1"/>
    </source>
</evidence>
<name>A0A2H1WN11_SPOFR</name>
<gene>
    <name evidence="1" type="ORF">SFRICE_007408</name>
</gene>
<sequence length="110" mass="12166">MDQETARQSFISLGCAGIQYSGVFMVVSTVDPGLQELQRFGSPRLCSNEENQGSGIGPYKTIRAQDPIFICSINKITHFLTSNPGCARACSRVNIDDSSKPRRRVTRMHN</sequence>
<dbReference type="AlphaFoldDB" id="A0A2H1WN11"/>
<accession>A0A2H1WN11</accession>
<reference evidence="1" key="1">
    <citation type="submission" date="2016-07" db="EMBL/GenBank/DDBJ databases">
        <authorList>
            <person name="Bretaudeau A."/>
        </authorList>
    </citation>
    <scope>NUCLEOTIDE SEQUENCE</scope>
    <source>
        <strain evidence="1">Rice</strain>
        <tissue evidence="1">Whole body</tissue>
    </source>
</reference>
<dbReference type="EMBL" id="ODYU01009704">
    <property type="protein sequence ID" value="SOQ54322.1"/>
    <property type="molecule type" value="Genomic_DNA"/>
</dbReference>
<organism evidence="1">
    <name type="scientific">Spodoptera frugiperda</name>
    <name type="common">Fall armyworm</name>
    <dbReference type="NCBI Taxonomy" id="7108"/>
    <lineage>
        <taxon>Eukaryota</taxon>
        <taxon>Metazoa</taxon>
        <taxon>Ecdysozoa</taxon>
        <taxon>Arthropoda</taxon>
        <taxon>Hexapoda</taxon>
        <taxon>Insecta</taxon>
        <taxon>Pterygota</taxon>
        <taxon>Neoptera</taxon>
        <taxon>Endopterygota</taxon>
        <taxon>Lepidoptera</taxon>
        <taxon>Glossata</taxon>
        <taxon>Ditrysia</taxon>
        <taxon>Noctuoidea</taxon>
        <taxon>Noctuidae</taxon>
        <taxon>Amphipyrinae</taxon>
        <taxon>Spodoptera</taxon>
    </lineage>
</organism>
<protein>
    <submittedName>
        <fullName evidence="1">SFRICE_007408</fullName>
    </submittedName>
</protein>
<proteinExistence type="predicted"/>